<evidence type="ECO:0000313" key="2">
    <source>
        <dbReference type="Proteomes" id="UP000322553"/>
    </source>
</evidence>
<keyword evidence="2" id="KW-1185">Reference proteome</keyword>
<dbReference type="STRING" id="657387.BH688_06790"/>
<dbReference type="Pfam" id="PF07295">
    <property type="entry name" value="DUF1451"/>
    <property type="match status" value="1"/>
</dbReference>
<organism evidence="1 2">
    <name type="scientific">Kushneria phosphatilytica</name>
    <dbReference type="NCBI Taxonomy" id="657387"/>
    <lineage>
        <taxon>Bacteria</taxon>
        <taxon>Pseudomonadati</taxon>
        <taxon>Pseudomonadota</taxon>
        <taxon>Gammaproteobacteria</taxon>
        <taxon>Oceanospirillales</taxon>
        <taxon>Halomonadaceae</taxon>
        <taxon>Kushneria</taxon>
    </lineage>
</organism>
<dbReference type="AlphaFoldDB" id="A0A1S1NXN0"/>
<dbReference type="InterPro" id="IPR009912">
    <property type="entry name" value="DUF1451"/>
</dbReference>
<dbReference type="KEGG" id="kuy:FY550_10530"/>
<name>A0A1S1NXN0_9GAMM</name>
<protein>
    <submittedName>
        <fullName evidence="1">Uncharacterized protein</fullName>
    </submittedName>
</protein>
<proteinExistence type="predicted"/>
<accession>A0A1S1NXN0</accession>
<evidence type="ECO:0000313" key="1">
    <source>
        <dbReference type="EMBL" id="QEL11527.1"/>
    </source>
</evidence>
<reference evidence="1 2" key="1">
    <citation type="submission" date="2019-08" db="EMBL/GenBank/DDBJ databases">
        <title>Complete genome sequence of Kushneria sp. YCWA18, a halophilic phosphate-solubilizing bacterium isolated from Daqiao saltern in China.</title>
        <authorList>
            <person name="Du G.-X."/>
            <person name="Qu L.-Y."/>
        </authorList>
    </citation>
    <scope>NUCLEOTIDE SEQUENCE [LARGE SCALE GENOMIC DNA]</scope>
    <source>
        <strain evidence="1 2">YCWA18</strain>
    </source>
</reference>
<dbReference type="RefSeq" id="WP_070977858.1">
    <property type="nucleotide sequence ID" value="NZ_CP043420.1"/>
</dbReference>
<sequence length="185" mass="21095">MRDSREHETSSSEDHADQRDNDRLGNAYDRIIGRFSDRTDHLSREGLQRELDEAVQFEADVEEFTRDELALLRAWVSRDLGELRRYLGSGGSTVADWLGIDLDVLSARLRNGLFSIADRTPIDQLRFEEDLEAAQADYCEGEIAAPGRMTCVHCGEQTTLGQRQRLGPCPACGHRWFRRDTTPIR</sequence>
<gene>
    <name evidence="1" type="ORF">FY550_10530</name>
</gene>
<dbReference type="OrthoDB" id="3174978at2"/>
<dbReference type="Proteomes" id="UP000322553">
    <property type="component" value="Chromosome"/>
</dbReference>
<dbReference type="EMBL" id="CP043420">
    <property type="protein sequence ID" value="QEL11527.1"/>
    <property type="molecule type" value="Genomic_DNA"/>
</dbReference>